<organism evidence="8">
    <name type="scientific">Cyanidioschyzon merolae</name>
    <name type="common">Red alga</name>
    <dbReference type="NCBI Taxonomy" id="45157"/>
    <lineage>
        <taxon>Eukaryota</taxon>
        <taxon>Rhodophyta</taxon>
        <taxon>Bangiophyceae</taxon>
        <taxon>Cyanidiales</taxon>
        <taxon>Cyanidiaceae</taxon>
        <taxon>Cyanidioschyzon</taxon>
    </lineage>
</organism>
<dbReference type="Gene3D" id="3.40.50.620">
    <property type="entry name" value="HUPs"/>
    <property type="match status" value="1"/>
</dbReference>
<dbReference type="GO" id="GO:0032267">
    <property type="term" value="F:tRNA(Ile)-lysidine synthase activity"/>
    <property type="evidence" value="ECO:0007669"/>
    <property type="project" value="UniProtKB-EC"/>
</dbReference>
<dbReference type="SMR" id="A0A5P9RUB3"/>
<sequence>MYTPMHNKFQNRFQLANLTHSHSFSHSWLLAISGGQDSLCLLKFMHDLVHHHLVVVHFDHRWSCSLAALRVYYLSRYMHLAWRYFRTALPITTEQDARQYRYANLIQLLYQTHSHAICTAHTASDDLETYLDQWISLRHPEGIWRLCHLSGSQILFRPLLHLTRAQTHWFTLVHYLPIWSDVSNYQITFKRNQLRHQLIPFLKNLNPRFHTTLSARLSARILSPLIVYPWHVWSSLPIWLQYQIATQWGLTLSQIQQLIYNNKYELARSSSINRFSFCDSSRSYHFNLAL</sequence>
<dbReference type="CDD" id="cd01992">
    <property type="entry name" value="TilS_N"/>
    <property type="match status" value="1"/>
</dbReference>
<comment type="subcellular location">
    <subcellularLocation>
        <location evidence="6">Plastid</location>
        <location evidence="6">Chloroplast</location>
    </subcellularLocation>
</comment>
<dbReference type="InterPro" id="IPR011063">
    <property type="entry name" value="TilS/TtcA_N"/>
</dbReference>
<comment type="catalytic activity">
    <reaction evidence="5 6">
        <text>cytidine(34) in tRNA(Ile2) + L-lysine + ATP = lysidine(34) in tRNA(Ile2) + AMP + diphosphate + H(+)</text>
        <dbReference type="Rhea" id="RHEA:43744"/>
        <dbReference type="Rhea" id="RHEA-COMP:10625"/>
        <dbReference type="Rhea" id="RHEA-COMP:10670"/>
        <dbReference type="ChEBI" id="CHEBI:15378"/>
        <dbReference type="ChEBI" id="CHEBI:30616"/>
        <dbReference type="ChEBI" id="CHEBI:32551"/>
        <dbReference type="ChEBI" id="CHEBI:33019"/>
        <dbReference type="ChEBI" id="CHEBI:82748"/>
        <dbReference type="ChEBI" id="CHEBI:83665"/>
        <dbReference type="ChEBI" id="CHEBI:456215"/>
        <dbReference type="EC" id="6.3.4.19"/>
    </reaction>
</comment>
<evidence type="ECO:0000313" key="9">
    <source>
        <dbReference type="EMBL" id="QFV17099.1"/>
    </source>
</evidence>
<feature type="binding site" evidence="6">
    <location>
        <begin position="33"/>
        <end position="38"/>
    </location>
    <ligand>
        <name>ATP</name>
        <dbReference type="ChEBI" id="CHEBI:30616"/>
    </ligand>
</feature>
<dbReference type="PANTHER" id="PTHR43033:SF1">
    <property type="entry name" value="TRNA(ILE)-LYSIDINE SYNTHASE-RELATED"/>
    <property type="match status" value="1"/>
</dbReference>
<dbReference type="EC" id="6.3.4.19" evidence="6"/>
<gene>
    <name evidence="8" type="primary">ycf62</name>
    <name evidence="6" type="synonym">tilS</name>
</gene>
<comment type="function">
    <text evidence="6">Ligates lysine onto the cytidine present at position 34 of the AUA codon-specific tRNA(Ile) that contains the anticodon CAU, in an ATP-dependent manner. Cytidine is converted to lysidine, thus changing the amino acid specificity of the tRNA from methionine to isoleucine.</text>
</comment>
<dbReference type="GO" id="GO:0009507">
    <property type="term" value="C:chloroplast"/>
    <property type="evidence" value="ECO:0007669"/>
    <property type="project" value="UniProtKB-SubCell"/>
</dbReference>
<evidence type="ECO:0000256" key="5">
    <source>
        <dbReference type="ARBA" id="ARBA00048539"/>
    </source>
</evidence>
<dbReference type="PANTHER" id="PTHR43033">
    <property type="entry name" value="TRNA(ILE)-LYSIDINE SYNTHASE-RELATED"/>
    <property type="match status" value="1"/>
</dbReference>
<dbReference type="InterPro" id="IPR014729">
    <property type="entry name" value="Rossmann-like_a/b/a_fold"/>
</dbReference>
<comment type="similarity">
    <text evidence="6">Belongs to the tRNA(Ile)-lysidine synthase family.</text>
</comment>
<evidence type="ECO:0000256" key="6">
    <source>
        <dbReference type="HAMAP-Rule" id="MF_01161"/>
    </source>
</evidence>
<evidence type="ECO:0000256" key="2">
    <source>
        <dbReference type="ARBA" id="ARBA00022694"/>
    </source>
</evidence>
<reference evidence="9" key="2">
    <citation type="submission" date="2018-11" db="EMBL/GenBank/DDBJ databases">
        <title>Complete Plastid Genome of Cyanidioschyzon merolae Isolate 5578.</title>
        <authorList>
            <person name="Bi G."/>
        </authorList>
    </citation>
    <scope>NUCLEOTIDE SEQUENCE</scope>
</reference>
<evidence type="ECO:0000256" key="3">
    <source>
        <dbReference type="ARBA" id="ARBA00022741"/>
    </source>
</evidence>
<proteinExistence type="inferred from homology"/>
<dbReference type="HAMAP" id="MF_01161">
    <property type="entry name" value="tRNA_Ile_lys_synt"/>
    <property type="match status" value="1"/>
</dbReference>
<dbReference type="SUPFAM" id="SSF52402">
    <property type="entry name" value="Adenine nucleotide alpha hydrolases-like"/>
    <property type="match status" value="1"/>
</dbReference>
<dbReference type="InterPro" id="IPR012795">
    <property type="entry name" value="tRNA_Ile_lys_synt_N"/>
</dbReference>
<accession>A0A5P9RUB3</accession>
<dbReference type="InterPro" id="IPR012094">
    <property type="entry name" value="tRNA_Ile_lys_synt"/>
</dbReference>
<evidence type="ECO:0000259" key="7">
    <source>
        <dbReference type="Pfam" id="PF01171"/>
    </source>
</evidence>
<feature type="domain" description="tRNA(Ile)-lysidine/2-thiocytidine synthase N-terminal" evidence="7">
    <location>
        <begin position="28"/>
        <end position="197"/>
    </location>
</feature>
<comment type="domain">
    <text evidence="6">The N-terminal region contains the highly conserved SGGXDS motif, predicted to be a P-loop motif involved in ATP binding.</text>
</comment>
<dbReference type="EMBL" id="MK231135">
    <property type="protein sequence ID" value="QFV17099.1"/>
    <property type="molecule type" value="Genomic_DNA"/>
</dbReference>
<keyword evidence="8" id="KW-0150">Chloroplast</keyword>
<dbReference type="EMBL" id="MK231134">
    <property type="protein sequence ID" value="QFV16920.1"/>
    <property type="molecule type" value="Genomic_DNA"/>
</dbReference>
<keyword evidence="8" id="KW-0934">Plastid</keyword>
<protein>
    <recommendedName>
        <fullName evidence="6">tRNA(Ile)-lysidine synthase, chloroplastic</fullName>
        <ecNumber evidence="6">6.3.4.19</ecNumber>
    </recommendedName>
    <alternativeName>
        <fullName evidence="6">tRNA(Ile)-2-lysyl-cytidine synthase</fullName>
    </alternativeName>
    <alternativeName>
        <fullName evidence="6">tRNA(Ile)-lysidine synthetase</fullName>
    </alternativeName>
</protein>
<keyword evidence="4 6" id="KW-0067">ATP-binding</keyword>
<geneLocation type="chloroplast" evidence="8"/>
<name>A0A5P9RUB3_CYAME</name>
<evidence type="ECO:0000313" key="8">
    <source>
        <dbReference type="EMBL" id="QFV16920.1"/>
    </source>
</evidence>
<keyword evidence="1 6" id="KW-0436">Ligase</keyword>
<evidence type="ECO:0000256" key="4">
    <source>
        <dbReference type="ARBA" id="ARBA00022840"/>
    </source>
</evidence>
<keyword evidence="3 6" id="KW-0547">Nucleotide-binding</keyword>
<dbReference type="GO" id="GO:0006400">
    <property type="term" value="P:tRNA modification"/>
    <property type="evidence" value="ECO:0007669"/>
    <property type="project" value="UniProtKB-UniRule"/>
</dbReference>
<dbReference type="NCBIfam" id="TIGR02432">
    <property type="entry name" value="lysidine_TilS_N"/>
    <property type="match status" value="1"/>
</dbReference>
<dbReference type="Pfam" id="PF01171">
    <property type="entry name" value="ATP_bind_3"/>
    <property type="match status" value="1"/>
</dbReference>
<dbReference type="GO" id="GO:0005524">
    <property type="term" value="F:ATP binding"/>
    <property type="evidence" value="ECO:0007669"/>
    <property type="project" value="UniProtKB-UniRule"/>
</dbReference>
<reference evidence="8" key="1">
    <citation type="submission" date="2018-11" db="EMBL/GenBank/DDBJ databases">
        <title>Complete Plastid Genome of Cyanidioschyzon merolae Isolate 5508.</title>
        <authorList>
            <person name="Bi G."/>
        </authorList>
    </citation>
    <scope>NUCLEOTIDE SEQUENCE</scope>
    <source>
        <strain evidence="8">5508</strain>
    </source>
</reference>
<evidence type="ECO:0000256" key="1">
    <source>
        <dbReference type="ARBA" id="ARBA00022598"/>
    </source>
</evidence>
<dbReference type="AlphaFoldDB" id="A0A5P9RUB3"/>
<keyword evidence="2 6" id="KW-0819">tRNA processing</keyword>